<evidence type="ECO:0000313" key="4">
    <source>
        <dbReference type="Proteomes" id="UP000054321"/>
    </source>
</evidence>
<evidence type="ECO:0000256" key="1">
    <source>
        <dbReference type="SAM" id="MobiDB-lite"/>
    </source>
</evidence>
<dbReference type="EMBL" id="KN832890">
    <property type="protein sequence ID" value="KIM94303.1"/>
    <property type="molecule type" value="Genomic_DNA"/>
</dbReference>
<reference evidence="3 4" key="1">
    <citation type="submission" date="2014-04" db="EMBL/GenBank/DDBJ databases">
        <authorList>
            <consortium name="DOE Joint Genome Institute"/>
            <person name="Kuo A."/>
            <person name="Martino E."/>
            <person name="Perotto S."/>
            <person name="Kohler A."/>
            <person name="Nagy L.G."/>
            <person name="Floudas D."/>
            <person name="Copeland A."/>
            <person name="Barry K.W."/>
            <person name="Cichocki N."/>
            <person name="Veneault-Fourrey C."/>
            <person name="LaButti K."/>
            <person name="Lindquist E.A."/>
            <person name="Lipzen A."/>
            <person name="Lundell T."/>
            <person name="Morin E."/>
            <person name="Murat C."/>
            <person name="Sun H."/>
            <person name="Tunlid A."/>
            <person name="Henrissat B."/>
            <person name="Grigoriev I.V."/>
            <person name="Hibbett D.S."/>
            <person name="Martin F."/>
            <person name="Nordberg H.P."/>
            <person name="Cantor M.N."/>
            <person name="Hua S.X."/>
        </authorList>
    </citation>
    <scope>NUCLEOTIDE SEQUENCE [LARGE SCALE GENOMIC DNA]</scope>
    <source>
        <strain evidence="3 4">Zn</strain>
    </source>
</reference>
<feature type="region of interest" description="Disordered" evidence="1">
    <location>
        <begin position="312"/>
        <end position="356"/>
    </location>
</feature>
<proteinExistence type="predicted"/>
<keyword evidence="4" id="KW-1185">Reference proteome</keyword>
<feature type="region of interest" description="Disordered" evidence="1">
    <location>
        <begin position="241"/>
        <end position="279"/>
    </location>
</feature>
<name>A0A0C3C5Y2_OIDMZ</name>
<gene>
    <name evidence="3" type="ORF">OIDMADRAFT_184393</name>
</gene>
<feature type="chain" id="PRO_5002162140" description="Fungal N-terminal domain-containing protein" evidence="2">
    <location>
        <begin position="18"/>
        <end position="509"/>
    </location>
</feature>
<feature type="compositionally biased region" description="Polar residues" evidence="1">
    <location>
        <begin position="241"/>
        <end position="254"/>
    </location>
</feature>
<organism evidence="3 4">
    <name type="scientific">Oidiodendron maius (strain Zn)</name>
    <dbReference type="NCBI Taxonomy" id="913774"/>
    <lineage>
        <taxon>Eukaryota</taxon>
        <taxon>Fungi</taxon>
        <taxon>Dikarya</taxon>
        <taxon>Ascomycota</taxon>
        <taxon>Pezizomycotina</taxon>
        <taxon>Leotiomycetes</taxon>
        <taxon>Leotiomycetes incertae sedis</taxon>
        <taxon>Myxotrichaceae</taxon>
        <taxon>Oidiodendron</taxon>
    </lineage>
</organism>
<dbReference type="InParanoid" id="A0A0C3C5Y2"/>
<protein>
    <recommendedName>
        <fullName evidence="5">Fungal N-terminal domain-containing protein</fullName>
    </recommendedName>
</protein>
<reference evidence="4" key="2">
    <citation type="submission" date="2015-01" db="EMBL/GenBank/DDBJ databases">
        <title>Evolutionary Origins and Diversification of the Mycorrhizal Mutualists.</title>
        <authorList>
            <consortium name="DOE Joint Genome Institute"/>
            <consortium name="Mycorrhizal Genomics Consortium"/>
            <person name="Kohler A."/>
            <person name="Kuo A."/>
            <person name="Nagy L.G."/>
            <person name="Floudas D."/>
            <person name="Copeland A."/>
            <person name="Barry K.W."/>
            <person name="Cichocki N."/>
            <person name="Veneault-Fourrey C."/>
            <person name="LaButti K."/>
            <person name="Lindquist E.A."/>
            <person name="Lipzen A."/>
            <person name="Lundell T."/>
            <person name="Morin E."/>
            <person name="Murat C."/>
            <person name="Riley R."/>
            <person name="Ohm R."/>
            <person name="Sun H."/>
            <person name="Tunlid A."/>
            <person name="Henrissat B."/>
            <person name="Grigoriev I.V."/>
            <person name="Hibbett D.S."/>
            <person name="Martin F."/>
        </authorList>
    </citation>
    <scope>NUCLEOTIDE SEQUENCE [LARGE SCALE GENOMIC DNA]</scope>
    <source>
        <strain evidence="4">Zn</strain>
    </source>
</reference>
<dbReference type="InterPro" id="IPR021109">
    <property type="entry name" value="Peptidase_aspartic_dom_sf"/>
</dbReference>
<dbReference type="Gene3D" id="2.40.70.10">
    <property type="entry name" value="Acid Proteases"/>
    <property type="match status" value="1"/>
</dbReference>
<evidence type="ECO:0000313" key="3">
    <source>
        <dbReference type="EMBL" id="KIM94303.1"/>
    </source>
</evidence>
<evidence type="ECO:0000256" key="2">
    <source>
        <dbReference type="SAM" id="SignalP"/>
    </source>
</evidence>
<keyword evidence="2" id="KW-0732">Signal</keyword>
<dbReference type="AlphaFoldDB" id="A0A0C3C5Y2"/>
<dbReference type="HOGENOM" id="CLU_535389_0_0_1"/>
<sequence>MAEIVGLASAILAIAGAADTALKMARSMRRLSQDLGAARKDVRMFSKEIKAFSSIISAAHFSLKMHSRESQSQSKVLVFIHERKLLDQLVDQSDHVIDQIEQIWPHIELLRSRISLITRLKWVLRRTDITALRSKMESVKISLNIVIALITFETLMQSIKDGVVSLESTKLVACEMRRLRRDMDMLLEQMVDLQHQQERSPWQSLEDSANTFVTVQMDIQAALADLRSTIASRDIISNVERPSTSSQTLGTNNDHYAVPVSNLPSRTLPVSPSRHLRHRRSPIRSQTLRRTVERGPPIADTEIVPYADADQGLAGSESSVKSGSLDLRQVPTETMDPRERPSALMVEDHPESPPSISRPAAEGDFTFVQAINPHLKFNSNLGSGVSRINGYVKTTDGLKSVTALLDTKLSKNIISRAYAQELGLEIQPSDEAQEPFWIQVDNMQERKSTGFILVEWTQGGFLDDKAFRVQCLVHDPNEIKTIVFGSSFLNRKSHYLQSDNIATDTNEDR</sequence>
<dbReference type="OrthoDB" id="4849252at2759"/>
<accession>A0A0C3C5Y2</accession>
<feature type="compositionally biased region" description="Basic and acidic residues" evidence="1">
    <location>
        <begin position="335"/>
        <end position="351"/>
    </location>
</feature>
<feature type="signal peptide" evidence="2">
    <location>
        <begin position="1"/>
        <end position="17"/>
    </location>
</feature>
<dbReference type="Proteomes" id="UP000054321">
    <property type="component" value="Unassembled WGS sequence"/>
</dbReference>
<evidence type="ECO:0008006" key="5">
    <source>
        <dbReference type="Google" id="ProtNLM"/>
    </source>
</evidence>